<dbReference type="AlphaFoldDB" id="A0A6A6R9A6"/>
<accession>A0A6A6R9A6</accession>
<evidence type="ECO:0000313" key="1">
    <source>
        <dbReference type="EMBL" id="KAF2500313.1"/>
    </source>
</evidence>
<name>A0A6A6R9A6_9PEZI</name>
<protein>
    <submittedName>
        <fullName evidence="1">Uncharacterized protein</fullName>
    </submittedName>
</protein>
<sequence length="186" mass="19981">MISTQMCLCLCSVRLKSRREVPEVLDRIKTLNASLSPDIRSRHGVLPHDAAGEAIFALDPAIGFSGRAAHPPPPCWQGGTTGRQSLCGMVWPLRRALEDGFSGRTVSALATHGSRIGRGVAALTQLCVPVCRGCEKEMRNSHSATARTAPYGAEASQASRLSWSWHLGAASRTPLCFCQSAQQRSL</sequence>
<evidence type="ECO:0000313" key="2">
    <source>
        <dbReference type="Proteomes" id="UP000799750"/>
    </source>
</evidence>
<reference evidence="1" key="1">
    <citation type="journal article" date="2020" name="Stud. Mycol.">
        <title>101 Dothideomycetes genomes: a test case for predicting lifestyles and emergence of pathogens.</title>
        <authorList>
            <person name="Haridas S."/>
            <person name="Albert R."/>
            <person name="Binder M."/>
            <person name="Bloem J."/>
            <person name="Labutti K."/>
            <person name="Salamov A."/>
            <person name="Andreopoulos B."/>
            <person name="Baker S."/>
            <person name="Barry K."/>
            <person name="Bills G."/>
            <person name="Bluhm B."/>
            <person name="Cannon C."/>
            <person name="Castanera R."/>
            <person name="Culley D."/>
            <person name="Daum C."/>
            <person name="Ezra D."/>
            <person name="Gonzalez J."/>
            <person name="Henrissat B."/>
            <person name="Kuo A."/>
            <person name="Liang C."/>
            <person name="Lipzen A."/>
            <person name="Lutzoni F."/>
            <person name="Magnuson J."/>
            <person name="Mondo S."/>
            <person name="Nolan M."/>
            <person name="Ohm R."/>
            <person name="Pangilinan J."/>
            <person name="Park H.-J."/>
            <person name="Ramirez L."/>
            <person name="Alfaro M."/>
            <person name="Sun H."/>
            <person name="Tritt A."/>
            <person name="Yoshinaga Y."/>
            <person name="Zwiers L.-H."/>
            <person name="Turgeon B."/>
            <person name="Goodwin S."/>
            <person name="Spatafora J."/>
            <person name="Crous P."/>
            <person name="Grigoriev I."/>
        </authorList>
    </citation>
    <scope>NUCLEOTIDE SEQUENCE</scope>
    <source>
        <strain evidence="1">CBS 269.34</strain>
    </source>
</reference>
<dbReference type="Proteomes" id="UP000799750">
    <property type="component" value="Unassembled WGS sequence"/>
</dbReference>
<organism evidence="1 2">
    <name type="scientific">Lophium mytilinum</name>
    <dbReference type="NCBI Taxonomy" id="390894"/>
    <lineage>
        <taxon>Eukaryota</taxon>
        <taxon>Fungi</taxon>
        <taxon>Dikarya</taxon>
        <taxon>Ascomycota</taxon>
        <taxon>Pezizomycotina</taxon>
        <taxon>Dothideomycetes</taxon>
        <taxon>Pleosporomycetidae</taxon>
        <taxon>Mytilinidiales</taxon>
        <taxon>Mytilinidiaceae</taxon>
        <taxon>Lophium</taxon>
    </lineage>
</organism>
<keyword evidence="2" id="KW-1185">Reference proteome</keyword>
<dbReference type="EMBL" id="MU004183">
    <property type="protein sequence ID" value="KAF2500313.1"/>
    <property type="molecule type" value="Genomic_DNA"/>
</dbReference>
<proteinExistence type="predicted"/>
<gene>
    <name evidence="1" type="ORF">BU16DRAFT_243260</name>
</gene>